<proteinExistence type="predicted"/>
<evidence type="ECO:0000313" key="1">
    <source>
        <dbReference type="EMBL" id="KAJ0183846.1"/>
    </source>
</evidence>
<dbReference type="Proteomes" id="UP000824533">
    <property type="component" value="Linkage Group LG01"/>
</dbReference>
<accession>A0ACC1DJ42</accession>
<sequence length="413" mass="45934">MNTAIALLVAVTAVCAIARPSGPTLAPALAQELVRMQVQRAPPPPKQFLRDYLLPQMEDPNYLAYEENSRIPLPPRDHDWLNKEIARLNQMEEEDSIPYEQVIPRWFPQDSYVDGVYVSSIGEPNFIPESHKNTNSNHGPKIPESEFSETIPRPNTKKDSSDYLNGSEDPRKKFALTPLDKGYYEKNNVQDNLKHYHGRKEGEDSINGIGLQPPRQIRQNPNLSKSRTLVGHDLSKLRTKLSTEDGESTKLPEPLDSPVKATPDPAEPIYGIALIAAIGAAVTIAIFGFAFGWYTLSKKAKAAADVDYPAYGVTGPTIDISGDRKLAQSAHMYHYQHQKQQIIAMERNGLEHRNGSVSDPESEEENEEGDYTVYECPGFATTGDMEVKNPLFSEDPTPATPGKCEVVKPQPKD</sequence>
<name>A0ACC1DJ42_9NEOP</name>
<dbReference type="EMBL" id="CM034387">
    <property type="protein sequence ID" value="KAJ0183846.1"/>
    <property type="molecule type" value="Genomic_DNA"/>
</dbReference>
<comment type="caution">
    <text evidence="1">The sequence shown here is derived from an EMBL/GenBank/DDBJ whole genome shotgun (WGS) entry which is preliminary data.</text>
</comment>
<keyword evidence="2" id="KW-1185">Reference proteome</keyword>
<evidence type="ECO:0000313" key="2">
    <source>
        <dbReference type="Proteomes" id="UP000824533"/>
    </source>
</evidence>
<organism evidence="1 2">
    <name type="scientific">Dendrolimus kikuchii</name>
    <dbReference type="NCBI Taxonomy" id="765133"/>
    <lineage>
        <taxon>Eukaryota</taxon>
        <taxon>Metazoa</taxon>
        <taxon>Ecdysozoa</taxon>
        <taxon>Arthropoda</taxon>
        <taxon>Hexapoda</taxon>
        <taxon>Insecta</taxon>
        <taxon>Pterygota</taxon>
        <taxon>Neoptera</taxon>
        <taxon>Endopterygota</taxon>
        <taxon>Lepidoptera</taxon>
        <taxon>Glossata</taxon>
        <taxon>Ditrysia</taxon>
        <taxon>Bombycoidea</taxon>
        <taxon>Lasiocampidae</taxon>
        <taxon>Dendrolimus</taxon>
    </lineage>
</organism>
<reference evidence="1 2" key="1">
    <citation type="journal article" date="2021" name="Front. Genet.">
        <title>Chromosome-Level Genome Assembly Reveals Significant Gene Expansion in the Toll and IMD Signaling Pathways of Dendrolimus kikuchii.</title>
        <authorList>
            <person name="Zhou J."/>
            <person name="Wu P."/>
            <person name="Xiong Z."/>
            <person name="Liu N."/>
            <person name="Zhao N."/>
            <person name="Ji M."/>
            <person name="Qiu Y."/>
            <person name="Yang B."/>
        </authorList>
    </citation>
    <scope>NUCLEOTIDE SEQUENCE [LARGE SCALE GENOMIC DNA]</scope>
    <source>
        <strain evidence="1">Ann1</strain>
    </source>
</reference>
<protein>
    <submittedName>
        <fullName evidence="1">Uncharacterized protein</fullName>
    </submittedName>
</protein>
<gene>
    <name evidence="1" type="ORF">K1T71_000269</name>
</gene>